<keyword evidence="4" id="KW-0732">Signal</keyword>
<dbReference type="RefSeq" id="WP_053597012.1">
    <property type="nucleotide sequence ID" value="NZ_CP067341.1"/>
</dbReference>
<protein>
    <submittedName>
        <fullName evidence="10">Ger(X)C family spore germination protein</fullName>
    </submittedName>
</protein>
<comment type="subcellular location">
    <subcellularLocation>
        <location evidence="1">Membrane</location>
        <topology evidence="1">Lipid-anchor</topology>
    </subcellularLocation>
</comment>
<comment type="similarity">
    <text evidence="2">Belongs to the GerABKC lipoprotein family.</text>
</comment>
<dbReference type="Proteomes" id="UP000596049">
    <property type="component" value="Chromosome"/>
</dbReference>
<dbReference type="InterPro" id="IPR008844">
    <property type="entry name" value="Spore_GerAC-like"/>
</dbReference>
<gene>
    <name evidence="10" type="ORF">FJQ98_11915</name>
</gene>
<name>A0ABX7AXD1_9BACI</name>
<evidence type="ECO:0000256" key="3">
    <source>
        <dbReference type="ARBA" id="ARBA00022544"/>
    </source>
</evidence>
<keyword evidence="3" id="KW-0309">Germination</keyword>
<evidence type="ECO:0000259" key="9">
    <source>
        <dbReference type="Pfam" id="PF25198"/>
    </source>
</evidence>
<feature type="domain" description="Spore germination protein N-terminal" evidence="9">
    <location>
        <begin position="23"/>
        <end position="197"/>
    </location>
</feature>
<dbReference type="Gene3D" id="3.30.300.210">
    <property type="entry name" value="Nutrient germinant receptor protein C, domain 3"/>
    <property type="match status" value="1"/>
</dbReference>
<keyword evidence="7" id="KW-0449">Lipoprotein</keyword>
<evidence type="ECO:0000313" key="10">
    <source>
        <dbReference type="EMBL" id="QQP14640.1"/>
    </source>
</evidence>
<dbReference type="InterPro" id="IPR046953">
    <property type="entry name" value="Spore_GerAC-like_C"/>
</dbReference>
<keyword evidence="11" id="KW-1185">Reference proteome</keyword>
<evidence type="ECO:0000256" key="2">
    <source>
        <dbReference type="ARBA" id="ARBA00007886"/>
    </source>
</evidence>
<evidence type="ECO:0000313" key="11">
    <source>
        <dbReference type="Proteomes" id="UP000596049"/>
    </source>
</evidence>
<feature type="domain" description="Spore germination GerAC-like C-terminal" evidence="8">
    <location>
        <begin position="215"/>
        <end position="353"/>
    </location>
</feature>
<dbReference type="PROSITE" id="PS51257">
    <property type="entry name" value="PROKAR_LIPOPROTEIN"/>
    <property type="match status" value="1"/>
</dbReference>
<dbReference type="EMBL" id="CP067341">
    <property type="protein sequence ID" value="QQP14640.1"/>
    <property type="molecule type" value="Genomic_DNA"/>
</dbReference>
<reference evidence="10 11" key="1">
    <citation type="submission" date="2020-01" db="EMBL/GenBank/DDBJ databases">
        <authorList>
            <person name="Liu G."/>
            <person name="Liu B."/>
        </authorList>
    </citation>
    <scope>NUCLEOTIDE SEQUENCE [LARGE SCALE GENOMIC DNA]</scope>
    <source>
        <strain evidence="10 11">FJAT-51161</strain>
    </source>
</reference>
<dbReference type="PANTHER" id="PTHR35789:SF1">
    <property type="entry name" value="SPORE GERMINATION PROTEIN B3"/>
    <property type="match status" value="1"/>
</dbReference>
<dbReference type="InterPro" id="IPR038501">
    <property type="entry name" value="Spore_GerAC_C_sf"/>
</dbReference>
<proteinExistence type="inferred from homology"/>
<evidence type="ECO:0000256" key="6">
    <source>
        <dbReference type="ARBA" id="ARBA00023139"/>
    </source>
</evidence>
<evidence type="ECO:0000256" key="4">
    <source>
        <dbReference type="ARBA" id="ARBA00022729"/>
    </source>
</evidence>
<dbReference type="Pfam" id="PF25198">
    <property type="entry name" value="Spore_GerAC_N"/>
    <property type="match status" value="1"/>
</dbReference>
<dbReference type="InterPro" id="IPR057336">
    <property type="entry name" value="GerAC_N"/>
</dbReference>
<dbReference type="NCBIfam" id="TIGR02887">
    <property type="entry name" value="spore_ger_x_C"/>
    <property type="match status" value="1"/>
</dbReference>
<keyword evidence="6" id="KW-0564">Palmitate</keyword>
<dbReference type="PANTHER" id="PTHR35789">
    <property type="entry name" value="SPORE GERMINATION PROTEIN B3"/>
    <property type="match status" value="1"/>
</dbReference>
<sequence>MKKKITLIVSLTAVLLLSGCWDVSEPQRMYYIDGIGIDYKDGQYEIYMQIINFASVAKSETPNPQATQAEVGFAKGKTMEEAFFKLYRSIDQKVFWGHMTFLLFSEDALKHENAIPIIDSFLRHRETRYQILTYSTQEPIKDILLVTPILNKSLTASKLSNPLHTKDLETYVEPVDLRKLVIDLNEPSHEVNIPFVTINKNWETTNEPTVETALTGVGVLSKDGFKGFINNEAARGIQWMTPKKTRGEVTFKLDSSKERDYLTVDLEKLSLDVKPIVKNNEVKFEIDVKFNAIINGFKGKVSSDEIRKGIIKSVKKDIKSTYEEGLKLDVDIYRLSEQLYRKNVKVWKKIEKDGKVPLTADSISKLDVTVNKINPGRKSFAETIKE</sequence>
<evidence type="ECO:0000259" key="8">
    <source>
        <dbReference type="Pfam" id="PF05504"/>
    </source>
</evidence>
<dbReference type="Pfam" id="PF05504">
    <property type="entry name" value="Spore_GerAC"/>
    <property type="match status" value="1"/>
</dbReference>
<evidence type="ECO:0000256" key="1">
    <source>
        <dbReference type="ARBA" id="ARBA00004635"/>
    </source>
</evidence>
<evidence type="ECO:0000256" key="5">
    <source>
        <dbReference type="ARBA" id="ARBA00023136"/>
    </source>
</evidence>
<organism evidence="10 11">
    <name type="scientific">Lysinibacillus agricola</name>
    <dbReference type="NCBI Taxonomy" id="2590012"/>
    <lineage>
        <taxon>Bacteria</taxon>
        <taxon>Bacillati</taxon>
        <taxon>Bacillota</taxon>
        <taxon>Bacilli</taxon>
        <taxon>Bacillales</taxon>
        <taxon>Bacillaceae</taxon>
        <taxon>Lysinibacillus</taxon>
    </lineage>
</organism>
<accession>A0ABX7AXD1</accession>
<keyword evidence="5" id="KW-0472">Membrane</keyword>
<evidence type="ECO:0000256" key="7">
    <source>
        <dbReference type="ARBA" id="ARBA00023288"/>
    </source>
</evidence>